<feature type="coiled-coil region" evidence="1">
    <location>
        <begin position="79"/>
        <end position="106"/>
    </location>
</feature>
<accession>A0A0A5G2D3</accession>
<dbReference type="EMBL" id="AVPF01000025">
    <property type="protein sequence ID" value="KGX87261.1"/>
    <property type="molecule type" value="Genomic_DNA"/>
</dbReference>
<organism evidence="2 3">
    <name type="scientific">Pontibacillus marinus BH030004 = DSM 16465</name>
    <dbReference type="NCBI Taxonomy" id="1385511"/>
    <lineage>
        <taxon>Bacteria</taxon>
        <taxon>Bacillati</taxon>
        <taxon>Bacillota</taxon>
        <taxon>Bacilli</taxon>
        <taxon>Bacillales</taxon>
        <taxon>Bacillaceae</taxon>
        <taxon>Pontibacillus</taxon>
    </lineage>
</organism>
<dbReference type="eggNOG" id="ENOG5031K93">
    <property type="taxonomic scope" value="Bacteria"/>
</dbReference>
<evidence type="ECO:0000313" key="3">
    <source>
        <dbReference type="Proteomes" id="UP000030403"/>
    </source>
</evidence>
<dbReference type="RefSeq" id="WP_027447861.1">
    <property type="nucleotide sequence ID" value="NZ_AVPF01000025.1"/>
</dbReference>
<dbReference type="Pfam" id="PF09551">
    <property type="entry name" value="Spore_II_R"/>
    <property type="match status" value="1"/>
</dbReference>
<gene>
    <name evidence="2" type="ORF">N783_10025</name>
</gene>
<sequence length="210" mass="23873">MKKKKIIWGIVVVALLVTVFPMTLQGKQDTNNINQYQVIPDEAIRLRILADSDDKEDQEIKREVRDAVNAEITEWVEELTSIEKARDLIESRLDELEAIVDNVLEENNVSQSYSVDFDENVEFPTKLYGSYIYPAGTYEAILIELGEGQGANWWCVLFPPLCFLDFSNGTSVAAAEEDPVDKEEEVASAEGEKDVEVKFFLFEWFGSLFS</sequence>
<dbReference type="STRING" id="1385511.GCA_000425225_00375"/>
<evidence type="ECO:0000256" key="1">
    <source>
        <dbReference type="SAM" id="Coils"/>
    </source>
</evidence>
<proteinExistence type="predicted"/>
<evidence type="ECO:0000313" key="2">
    <source>
        <dbReference type="EMBL" id="KGX87261.1"/>
    </source>
</evidence>
<dbReference type="InterPro" id="IPR014202">
    <property type="entry name" value="Spore_II_R"/>
</dbReference>
<keyword evidence="3" id="KW-1185">Reference proteome</keyword>
<name>A0A0A5G2D3_9BACI</name>
<protein>
    <submittedName>
        <fullName evidence="2">Stage II sporulation protein R</fullName>
    </submittedName>
</protein>
<dbReference type="OrthoDB" id="9793324at2"/>
<comment type="caution">
    <text evidence="2">The sequence shown here is derived from an EMBL/GenBank/DDBJ whole genome shotgun (WGS) entry which is preliminary data.</text>
</comment>
<dbReference type="Proteomes" id="UP000030403">
    <property type="component" value="Unassembled WGS sequence"/>
</dbReference>
<keyword evidence="1" id="KW-0175">Coiled coil</keyword>
<dbReference type="NCBIfam" id="TIGR02837">
    <property type="entry name" value="spore_II_R"/>
    <property type="match status" value="1"/>
</dbReference>
<reference evidence="2 3" key="1">
    <citation type="submission" date="2013-08" db="EMBL/GenBank/DDBJ databases">
        <authorList>
            <person name="Huang J."/>
            <person name="Wang G."/>
        </authorList>
    </citation>
    <scope>NUCLEOTIDE SEQUENCE [LARGE SCALE GENOMIC DNA]</scope>
    <source>
        <strain evidence="2 3">BH030004</strain>
    </source>
</reference>
<dbReference type="AlphaFoldDB" id="A0A0A5G2D3"/>